<dbReference type="STRING" id="1177982.SAMN04489711_12138"/>
<dbReference type="Pfam" id="PF13577">
    <property type="entry name" value="SnoaL_4"/>
    <property type="match status" value="1"/>
</dbReference>
<dbReference type="RefSeq" id="WP_092941822.1">
    <property type="nucleotide sequence ID" value="NZ_FONX01000021.1"/>
</dbReference>
<organism evidence="2 3">
    <name type="scientific">Paracidovorax wautersii</name>
    <dbReference type="NCBI Taxonomy" id="1177982"/>
    <lineage>
        <taxon>Bacteria</taxon>
        <taxon>Pseudomonadati</taxon>
        <taxon>Pseudomonadota</taxon>
        <taxon>Betaproteobacteria</taxon>
        <taxon>Burkholderiales</taxon>
        <taxon>Comamonadaceae</taxon>
        <taxon>Paracidovorax</taxon>
    </lineage>
</organism>
<sequence>MTAEAPASGPDCAAAWQRLQAEQACRDLVLRSAALSDAGDAAALAALFAEDAQLVRPGAPPISGRAAIEQSYRQRPAGRITAHMVLGTLFDGAIGDGDEASATSRVLVWTADAGTEPGPHGRPAEPRQRLGFFADRFVYTAEGWRIQQRRAGFEMFRD</sequence>
<dbReference type="EMBL" id="FONX01000021">
    <property type="protein sequence ID" value="SFF26812.1"/>
    <property type="molecule type" value="Genomic_DNA"/>
</dbReference>
<keyword evidence="3" id="KW-1185">Reference proteome</keyword>
<dbReference type="InterPro" id="IPR032710">
    <property type="entry name" value="NTF2-like_dom_sf"/>
</dbReference>
<reference evidence="3" key="1">
    <citation type="submission" date="2016-10" db="EMBL/GenBank/DDBJ databases">
        <authorList>
            <person name="Varghese N."/>
            <person name="Submissions S."/>
        </authorList>
    </citation>
    <scope>NUCLEOTIDE SEQUENCE [LARGE SCALE GENOMIC DNA]</scope>
    <source>
        <strain evidence="3">DSM 27981</strain>
    </source>
</reference>
<name>A0A1I2HAY4_9BURK</name>
<dbReference type="Proteomes" id="UP000199119">
    <property type="component" value="Unassembled WGS sequence"/>
</dbReference>
<evidence type="ECO:0000313" key="2">
    <source>
        <dbReference type="EMBL" id="SFF26812.1"/>
    </source>
</evidence>
<accession>A0A1I2HAY4</accession>
<evidence type="ECO:0000259" key="1">
    <source>
        <dbReference type="Pfam" id="PF13577"/>
    </source>
</evidence>
<evidence type="ECO:0000313" key="3">
    <source>
        <dbReference type="Proteomes" id="UP000199119"/>
    </source>
</evidence>
<dbReference type="AlphaFoldDB" id="A0A1I2HAY4"/>
<dbReference type="SUPFAM" id="SSF54427">
    <property type="entry name" value="NTF2-like"/>
    <property type="match status" value="1"/>
</dbReference>
<feature type="domain" description="SnoaL-like" evidence="1">
    <location>
        <begin position="17"/>
        <end position="150"/>
    </location>
</feature>
<protein>
    <recommendedName>
        <fullName evidence="1">SnoaL-like domain-containing protein</fullName>
    </recommendedName>
</protein>
<dbReference type="Gene3D" id="3.10.450.50">
    <property type="match status" value="1"/>
</dbReference>
<dbReference type="OrthoDB" id="9102349at2"/>
<gene>
    <name evidence="2" type="ORF">SAMN04489711_12138</name>
</gene>
<proteinExistence type="predicted"/>
<dbReference type="InterPro" id="IPR037401">
    <property type="entry name" value="SnoaL-like"/>
</dbReference>